<dbReference type="Gene3D" id="1.10.10.10">
    <property type="entry name" value="Winged helix-like DNA-binding domain superfamily/Winged helix DNA-binding domain"/>
    <property type="match status" value="1"/>
</dbReference>
<accession>A0A0W8I0J6</accession>
<sequence length="310" mass="33728">MEIDTLRWFQLVADGVTVTEVSDLEQVSQPAVSRALARLEREIGTPLLRREGRVLRMTHAGTVFKRHVDAVLHELDDGVAAVQQLLDPETGTVSVAFQPSLGTWLVPDLVTSFRSRHPEVRLDLRTKEDETVPAVGPRSGVDLELSTLRPHQGEDQPRWRALVAEPMRLLVGPGHRLVGRSRTALAEVAEDPFVVMTPTSVLRRHTTQLCAEAGFTPEVSFVAADLPTLRGYVAADLGVAVAPTLWGGSVATPVRGLHVLALTDVGATRDVGLSWAPGRRLLPAAELFRDHVLERARSGLLPTPVPPTEV</sequence>
<dbReference type="STRING" id="767452.AVL62_12945"/>
<dbReference type="Pfam" id="PF03466">
    <property type="entry name" value="LysR_substrate"/>
    <property type="match status" value="1"/>
</dbReference>
<proteinExistence type="inferred from homology"/>
<keyword evidence="7" id="KW-1185">Reference proteome</keyword>
<dbReference type="InterPro" id="IPR036390">
    <property type="entry name" value="WH_DNA-bd_sf"/>
</dbReference>
<gene>
    <name evidence="6" type="ORF">AVL62_12945</name>
</gene>
<comment type="caution">
    <text evidence="6">The sequence shown here is derived from an EMBL/GenBank/DDBJ whole genome shotgun (WGS) entry which is preliminary data.</text>
</comment>
<dbReference type="PROSITE" id="PS50931">
    <property type="entry name" value="HTH_LYSR"/>
    <property type="match status" value="1"/>
</dbReference>
<organism evidence="6 7">
    <name type="scientific">Serinicoccus chungangensis</name>
    <dbReference type="NCBI Taxonomy" id="767452"/>
    <lineage>
        <taxon>Bacteria</taxon>
        <taxon>Bacillati</taxon>
        <taxon>Actinomycetota</taxon>
        <taxon>Actinomycetes</taxon>
        <taxon>Micrococcales</taxon>
        <taxon>Ornithinimicrobiaceae</taxon>
        <taxon>Serinicoccus</taxon>
    </lineage>
</organism>
<dbReference type="EMBL" id="LQBL01000033">
    <property type="protein sequence ID" value="KUG51143.1"/>
    <property type="molecule type" value="Genomic_DNA"/>
</dbReference>
<dbReference type="InterPro" id="IPR005119">
    <property type="entry name" value="LysR_subst-bd"/>
</dbReference>
<dbReference type="GO" id="GO:0003677">
    <property type="term" value="F:DNA binding"/>
    <property type="evidence" value="ECO:0007669"/>
    <property type="project" value="UniProtKB-KW"/>
</dbReference>
<evidence type="ECO:0000256" key="4">
    <source>
        <dbReference type="ARBA" id="ARBA00023163"/>
    </source>
</evidence>
<evidence type="ECO:0000256" key="3">
    <source>
        <dbReference type="ARBA" id="ARBA00023125"/>
    </source>
</evidence>
<keyword evidence="3" id="KW-0238">DNA-binding</keyword>
<reference evidence="6 7" key="1">
    <citation type="submission" date="2015-12" db="EMBL/GenBank/DDBJ databases">
        <title>Serinicoccus chungangenesis strain CD08_5 genome sequencing and assembly.</title>
        <authorList>
            <person name="Chander A.M."/>
            <person name="Kaur G."/>
            <person name="Nair G.R."/>
            <person name="Dhawan D.K."/>
            <person name="Kochhar R.K."/>
            <person name="Mayilraj S."/>
            <person name="Bhadada S.K."/>
        </authorList>
    </citation>
    <scope>NUCLEOTIDE SEQUENCE [LARGE SCALE GENOMIC DNA]</scope>
    <source>
        <strain evidence="6 7">CD08_5</strain>
    </source>
</reference>
<dbReference type="InterPro" id="IPR000847">
    <property type="entry name" value="LysR_HTH_N"/>
</dbReference>
<dbReference type="InterPro" id="IPR036388">
    <property type="entry name" value="WH-like_DNA-bd_sf"/>
</dbReference>
<dbReference type="GO" id="GO:0003700">
    <property type="term" value="F:DNA-binding transcription factor activity"/>
    <property type="evidence" value="ECO:0007669"/>
    <property type="project" value="InterPro"/>
</dbReference>
<dbReference type="PANTHER" id="PTHR30419">
    <property type="entry name" value="HTH-TYPE TRANSCRIPTIONAL REGULATOR YBHD"/>
    <property type="match status" value="1"/>
</dbReference>
<dbReference type="PANTHER" id="PTHR30419:SF28">
    <property type="entry name" value="HTH-TYPE TRANSCRIPTIONAL REGULATOR BSDA"/>
    <property type="match status" value="1"/>
</dbReference>
<dbReference type="SUPFAM" id="SSF53850">
    <property type="entry name" value="Periplasmic binding protein-like II"/>
    <property type="match status" value="1"/>
</dbReference>
<dbReference type="Proteomes" id="UP000054837">
    <property type="component" value="Unassembled WGS sequence"/>
</dbReference>
<comment type="similarity">
    <text evidence="1">Belongs to the LysR transcriptional regulatory family.</text>
</comment>
<dbReference type="InterPro" id="IPR050950">
    <property type="entry name" value="HTH-type_LysR_regulators"/>
</dbReference>
<dbReference type="AlphaFoldDB" id="A0A0W8I0J6"/>
<dbReference type="GO" id="GO:0005829">
    <property type="term" value="C:cytosol"/>
    <property type="evidence" value="ECO:0007669"/>
    <property type="project" value="TreeGrafter"/>
</dbReference>
<dbReference type="SUPFAM" id="SSF46785">
    <property type="entry name" value="Winged helix' DNA-binding domain"/>
    <property type="match status" value="1"/>
</dbReference>
<feature type="domain" description="HTH lysR-type" evidence="5">
    <location>
        <begin position="1"/>
        <end position="58"/>
    </location>
</feature>
<dbReference type="Gene3D" id="3.40.190.290">
    <property type="match status" value="1"/>
</dbReference>
<evidence type="ECO:0000313" key="7">
    <source>
        <dbReference type="Proteomes" id="UP000054837"/>
    </source>
</evidence>
<evidence type="ECO:0000256" key="1">
    <source>
        <dbReference type="ARBA" id="ARBA00009437"/>
    </source>
</evidence>
<keyword evidence="4" id="KW-0804">Transcription</keyword>
<dbReference type="OrthoDB" id="3181812at2"/>
<keyword evidence="2" id="KW-0805">Transcription regulation</keyword>
<evidence type="ECO:0000256" key="2">
    <source>
        <dbReference type="ARBA" id="ARBA00023015"/>
    </source>
</evidence>
<evidence type="ECO:0000313" key="6">
    <source>
        <dbReference type="EMBL" id="KUG51143.1"/>
    </source>
</evidence>
<name>A0A0W8I0J6_9MICO</name>
<protein>
    <submittedName>
        <fullName evidence="6">LysR family transcriptional regulator</fullName>
    </submittedName>
</protein>
<dbReference type="Pfam" id="PF00126">
    <property type="entry name" value="HTH_1"/>
    <property type="match status" value="1"/>
</dbReference>
<evidence type="ECO:0000259" key="5">
    <source>
        <dbReference type="PROSITE" id="PS50931"/>
    </source>
</evidence>